<dbReference type="EMBL" id="FOHI01000011">
    <property type="protein sequence ID" value="SET63724.1"/>
    <property type="molecule type" value="Genomic_DNA"/>
</dbReference>
<organism evidence="1 2">
    <name type="scientific">Nitrosospira multiformis</name>
    <dbReference type="NCBI Taxonomy" id="1231"/>
    <lineage>
        <taxon>Bacteria</taxon>
        <taxon>Pseudomonadati</taxon>
        <taxon>Pseudomonadota</taxon>
        <taxon>Betaproteobacteria</taxon>
        <taxon>Nitrosomonadales</taxon>
        <taxon>Nitrosomonadaceae</taxon>
        <taxon>Nitrosospira</taxon>
    </lineage>
</organism>
<dbReference type="Proteomes" id="UP000183339">
    <property type="component" value="Unassembled WGS sequence"/>
</dbReference>
<reference evidence="1 2" key="1">
    <citation type="submission" date="2016-10" db="EMBL/GenBank/DDBJ databases">
        <authorList>
            <person name="de Groot N.N."/>
        </authorList>
    </citation>
    <scope>NUCLEOTIDE SEQUENCE [LARGE SCALE GENOMIC DNA]</scope>
    <source>
        <strain evidence="1 2">Nl7</strain>
    </source>
</reference>
<protein>
    <submittedName>
        <fullName evidence="1">Uncharacterized protein</fullName>
    </submittedName>
</protein>
<sequence length="37" mass="4095">MALADLLKQLHIVYHDARVLARAGMPGVAILTLHRVM</sequence>
<accession>A0A1I0FZ57</accession>
<gene>
    <name evidence="1" type="ORF">SAMN05216412_1115</name>
</gene>
<evidence type="ECO:0000313" key="2">
    <source>
        <dbReference type="Proteomes" id="UP000183339"/>
    </source>
</evidence>
<evidence type="ECO:0000313" key="1">
    <source>
        <dbReference type="EMBL" id="SET63724.1"/>
    </source>
</evidence>
<dbReference type="AlphaFoldDB" id="A0A1I0FZ57"/>
<name>A0A1I0FZ57_9PROT</name>
<proteinExistence type="predicted"/>